<organism evidence="1 2">
    <name type="scientific">candidate division NPL-UPA2 bacterium Unc8</name>
    <dbReference type="NCBI Taxonomy" id="1980939"/>
    <lineage>
        <taxon>Bacteria</taxon>
    </lineage>
</organism>
<evidence type="ECO:0000313" key="2">
    <source>
        <dbReference type="Proteomes" id="UP000266287"/>
    </source>
</evidence>
<proteinExistence type="predicted"/>
<name>A0A399FVC8_UNCN2</name>
<comment type="caution">
    <text evidence="1">The sequence shown here is derived from an EMBL/GenBank/DDBJ whole genome shotgun (WGS) entry which is preliminary data.</text>
</comment>
<protein>
    <submittedName>
        <fullName evidence="1">Uncharacterized protein</fullName>
    </submittedName>
</protein>
<accession>A0A399FVC8</accession>
<gene>
    <name evidence="1" type="ORF">B9J77_04120</name>
</gene>
<reference evidence="1 2" key="1">
    <citation type="submission" date="2018-08" db="EMBL/GenBank/DDBJ databases">
        <title>Draft genome of candidate division NPL-UPA2 bacterium Unc8 that adapted to ultra-basic serpentinizing groundwater.</title>
        <authorList>
            <person name="Ishii S."/>
            <person name="Suzuki S."/>
            <person name="Nealson K.H."/>
        </authorList>
    </citation>
    <scope>NUCLEOTIDE SEQUENCE [LARGE SCALE GENOMIC DNA]</scope>
    <source>
        <strain evidence="1">Unc8</strain>
    </source>
</reference>
<sequence length="263" mass="31124">MKKISAKYKSLSKDELYLISRIEYEKKRLITTEYVRNIFGVAKKAANILNRLTQKERFIQIEKGKYILVPIKAPNQQWMPNEFIVAALWMGDRSYYIGYFTMYNYWGFTEQIPRTIFVLNTEKSSKKDISGIRYEAVKIKPEKYYGVQKIKVEDQEVFISDKERTLVDFAYNPLGSMRNFEVALQDNIKNIDVEKFVKYLIKFPVIAVRKRVGFFLEEYGCSKDTLQPLHKAIGEKRVLVPLDPFRQSRKGKINKEWKIIVNR</sequence>
<evidence type="ECO:0000313" key="1">
    <source>
        <dbReference type="EMBL" id="RIH99926.1"/>
    </source>
</evidence>
<dbReference type="AlphaFoldDB" id="A0A399FVC8"/>
<dbReference type="EMBL" id="NDHY01000009">
    <property type="protein sequence ID" value="RIH99926.1"/>
    <property type="molecule type" value="Genomic_DNA"/>
</dbReference>
<dbReference type="Proteomes" id="UP000266287">
    <property type="component" value="Unassembled WGS sequence"/>
</dbReference>